<gene>
    <name evidence="1" type="ORF">NTEN_LOCUS5473</name>
</gene>
<keyword evidence="2" id="KW-1185">Reference proteome</keyword>
<organism evidence="1 2">
    <name type="scientific">Nesidiocoris tenuis</name>
    <dbReference type="NCBI Taxonomy" id="355587"/>
    <lineage>
        <taxon>Eukaryota</taxon>
        <taxon>Metazoa</taxon>
        <taxon>Ecdysozoa</taxon>
        <taxon>Arthropoda</taxon>
        <taxon>Hexapoda</taxon>
        <taxon>Insecta</taxon>
        <taxon>Pterygota</taxon>
        <taxon>Neoptera</taxon>
        <taxon>Paraneoptera</taxon>
        <taxon>Hemiptera</taxon>
        <taxon>Heteroptera</taxon>
        <taxon>Panheteroptera</taxon>
        <taxon>Cimicomorpha</taxon>
        <taxon>Miridae</taxon>
        <taxon>Dicyphina</taxon>
        <taxon>Nesidiocoris</taxon>
    </lineage>
</organism>
<accession>A0A6H5G8T9</accession>
<name>A0A6H5G8T9_9HEMI</name>
<dbReference type="AlphaFoldDB" id="A0A6H5G8T9"/>
<protein>
    <submittedName>
        <fullName evidence="1">Uncharacterized protein</fullName>
    </submittedName>
</protein>
<evidence type="ECO:0000313" key="1">
    <source>
        <dbReference type="EMBL" id="CAA9999190.1"/>
    </source>
</evidence>
<feature type="non-terminal residue" evidence="1">
    <location>
        <position position="63"/>
    </location>
</feature>
<sequence>MRRYVDKPQPKLQCLGQARKTFSSSSVLRISPSRQQYINRVNCRRVEESAEWKMMPDSSAAGS</sequence>
<reference evidence="1 2" key="1">
    <citation type="submission" date="2020-02" db="EMBL/GenBank/DDBJ databases">
        <authorList>
            <person name="Ferguson B K."/>
        </authorList>
    </citation>
    <scope>NUCLEOTIDE SEQUENCE [LARGE SCALE GENOMIC DNA]</scope>
</reference>
<evidence type="ECO:0000313" key="2">
    <source>
        <dbReference type="Proteomes" id="UP000479000"/>
    </source>
</evidence>
<proteinExistence type="predicted"/>
<dbReference type="EMBL" id="CADCXU010008328">
    <property type="protein sequence ID" value="CAA9999190.1"/>
    <property type="molecule type" value="Genomic_DNA"/>
</dbReference>
<dbReference type="Proteomes" id="UP000479000">
    <property type="component" value="Unassembled WGS sequence"/>
</dbReference>